<name>A0A3A8PY24_9BACT</name>
<protein>
    <submittedName>
        <fullName evidence="3">DUF2092 domain-containing protein</fullName>
    </submittedName>
</protein>
<comment type="caution">
    <text evidence="3">The sequence shown here is derived from an EMBL/GenBank/DDBJ whole genome shotgun (WGS) entry which is preliminary data.</text>
</comment>
<dbReference type="Gene3D" id="2.50.20.10">
    <property type="entry name" value="Lipoprotein localisation LolA/LolB/LppX"/>
    <property type="match status" value="1"/>
</dbReference>
<dbReference type="Pfam" id="PF09865">
    <property type="entry name" value="DUF2092"/>
    <property type="match status" value="1"/>
</dbReference>
<keyword evidence="4" id="KW-1185">Reference proteome</keyword>
<evidence type="ECO:0000313" key="4">
    <source>
        <dbReference type="Proteomes" id="UP000272888"/>
    </source>
</evidence>
<dbReference type="EMBL" id="RAWB01000216">
    <property type="protein sequence ID" value="RKH56244.1"/>
    <property type="molecule type" value="Genomic_DNA"/>
</dbReference>
<dbReference type="Proteomes" id="UP000272888">
    <property type="component" value="Unassembled WGS sequence"/>
</dbReference>
<evidence type="ECO:0000256" key="2">
    <source>
        <dbReference type="SAM" id="MobiDB-lite"/>
    </source>
</evidence>
<organism evidence="3 4">
    <name type="scientific">Corallococcus llansteffanensis</name>
    <dbReference type="NCBI Taxonomy" id="2316731"/>
    <lineage>
        <taxon>Bacteria</taxon>
        <taxon>Pseudomonadati</taxon>
        <taxon>Myxococcota</taxon>
        <taxon>Myxococcia</taxon>
        <taxon>Myxococcales</taxon>
        <taxon>Cystobacterineae</taxon>
        <taxon>Myxococcaceae</taxon>
        <taxon>Corallococcus</taxon>
    </lineage>
</organism>
<gene>
    <name evidence="3" type="ORF">D7V93_20665</name>
</gene>
<keyword evidence="1" id="KW-0732">Signal</keyword>
<reference evidence="4" key="1">
    <citation type="submission" date="2018-09" db="EMBL/GenBank/DDBJ databases">
        <authorList>
            <person name="Livingstone P.G."/>
            <person name="Whitworth D.E."/>
        </authorList>
    </citation>
    <scope>NUCLEOTIDE SEQUENCE [LARGE SCALE GENOMIC DNA]</scope>
    <source>
        <strain evidence="4">CA051B</strain>
    </source>
</reference>
<accession>A0A3A8PY24</accession>
<dbReference type="InterPro" id="IPR029046">
    <property type="entry name" value="LolA/LolB/LppX"/>
</dbReference>
<dbReference type="SUPFAM" id="SSF89392">
    <property type="entry name" value="Prokaryotic lipoproteins and lipoprotein localization factors"/>
    <property type="match status" value="1"/>
</dbReference>
<proteinExistence type="predicted"/>
<feature type="compositionally biased region" description="Low complexity" evidence="2">
    <location>
        <begin position="58"/>
        <end position="74"/>
    </location>
</feature>
<sequence>MSIAPTVSAESRSATSPWREVSRVNRSPGTPRATDRHRRLGCMLASLGSTAHAPPPHGKAGPCHACQQQAARAPAPREPPDSAAVEPVSLGARRPRPQLLERFPVAQEVLMTDTRSGGRLSRSWWGPVLALLLGATPLVGGAQQAKAPTEPAERIDPQAQRILRQMSDFLAAQREFSVRTAGTLDEVLESGQKVQLQREGDVRVQRPNRLRVDRTGDLARLHLFYDGQRFTLHGERANAYATTPAPSTLDATLDMASQQLGLDAPGADLLFSNPYATLTEDVCSGSYLGRAVVDGVPVHHLAFRNRDGVDWELWVEDGPRPLPRKYVITSRDLPGTPQYSVNLSDWNLSPQFTPQQFQFTAPRDAMRVSFAEPDEQGGQQEGGAK</sequence>
<feature type="region of interest" description="Disordered" evidence="2">
    <location>
        <begin position="1"/>
        <end position="86"/>
    </location>
</feature>
<dbReference type="AlphaFoldDB" id="A0A3A8PY24"/>
<evidence type="ECO:0000256" key="1">
    <source>
        <dbReference type="ARBA" id="ARBA00022729"/>
    </source>
</evidence>
<evidence type="ECO:0000313" key="3">
    <source>
        <dbReference type="EMBL" id="RKH56244.1"/>
    </source>
</evidence>
<dbReference type="InterPro" id="IPR019207">
    <property type="entry name" value="DUF2092"/>
</dbReference>